<gene>
    <name evidence="3" type="ORF">RO785_05135</name>
</gene>
<feature type="transmembrane region" description="Helical" evidence="1">
    <location>
        <begin position="239"/>
        <end position="260"/>
    </location>
</feature>
<organism evidence="3 4">
    <name type="scientific">Bacteroides cellulosilyticus</name>
    <dbReference type="NCBI Taxonomy" id="246787"/>
    <lineage>
        <taxon>Bacteria</taxon>
        <taxon>Pseudomonadati</taxon>
        <taxon>Bacteroidota</taxon>
        <taxon>Bacteroidia</taxon>
        <taxon>Bacteroidales</taxon>
        <taxon>Bacteroidaceae</taxon>
        <taxon>Bacteroides</taxon>
    </lineage>
</organism>
<dbReference type="Pfam" id="PF01757">
    <property type="entry name" value="Acyl_transf_3"/>
    <property type="match status" value="1"/>
</dbReference>
<evidence type="ECO:0000259" key="2">
    <source>
        <dbReference type="Pfam" id="PF01757"/>
    </source>
</evidence>
<dbReference type="PANTHER" id="PTHR37312">
    <property type="entry name" value="MEMBRANE-BOUND ACYLTRANSFERASE YKRP-RELATED"/>
    <property type="match status" value="1"/>
</dbReference>
<feature type="transmembrane region" description="Helical" evidence="1">
    <location>
        <begin position="153"/>
        <end position="174"/>
    </location>
</feature>
<feature type="transmembrane region" description="Helical" evidence="1">
    <location>
        <begin position="32"/>
        <end position="51"/>
    </location>
</feature>
<comment type="caution">
    <text evidence="3">The sequence shown here is derived from an EMBL/GenBank/DDBJ whole genome shotgun (WGS) entry which is preliminary data.</text>
</comment>
<feature type="transmembrane region" description="Helical" evidence="1">
    <location>
        <begin position="180"/>
        <end position="197"/>
    </location>
</feature>
<evidence type="ECO:0000256" key="1">
    <source>
        <dbReference type="SAM" id="Phobius"/>
    </source>
</evidence>
<evidence type="ECO:0000313" key="4">
    <source>
        <dbReference type="Proteomes" id="UP001266995"/>
    </source>
</evidence>
<dbReference type="PANTHER" id="PTHR37312:SF1">
    <property type="entry name" value="MEMBRANE-BOUND ACYLTRANSFERASE YKRP-RELATED"/>
    <property type="match status" value="1"/>
</dbReference>
<dbReference type="InterPro" id="IPR052734">
    <property type="entry name" value="Nod_factor_acetyltransferase"/>
</dbReference>
<proteinExistence type="predicted"/>
<protein>
    <submittedName>
        <fullName evidence="3">Acyltransferase family protein</fullName>
    </submittedName>
</protein>
<evidence type="ECO:0000313" key="3">
    <source>
        <dbReference type="EMBL" id="MDT4510360.1"/>
    </source>
</evidence>
<feature type="domain" description="Acyltransferase 3" evidence="2">
    <location>
        <begin position="7"/>
        <end position="317"/>
    </location>
</feature>
<feature type="transmembrane region" description="Helical" evidence="1">
    <location>
        <begin position="127"/>
        <end position="146"/>
    </location>
</feature>
<feature type="transmembrane region" description="Helical" evidence="1">
    <location>
        <begin position="307"/>
        <end position="327"/>
    </location>
</feature>
<dbReference type="RefSeq" id="WP_195512135.1">
    <property type="nucleotide sequence ID" value="NZ_JADMQL010000024.1"/>
</dbReference>
<dbReference type="InterPro" id="IPR002656">
    <property type="entry name" value="Acyl_transf_3_dom"/>
</dbReference>
<keyword evidence="3" id="KW-0012">Acyltransferase</keyword>
<accession>A0AAW8VE26</accession>
<reference evidence="3" key="1">
    <citation type="submission" date="2023-08" db="EMBL/GenBank/DDBJ databases">
        <title>Reintroducing virulent viruses to syntetic microbiomes.</title>
        <authorList>
            <person name="Wilde J."/>
            <person name="Boyes R."/>
            <person name="Robinson A.V."/>
            <person name="Daisley B.A."/>
            <person name="Allen-Vercoe E."/>
        </authorList>
    </citation>
    <scope>NUCLEOTIDE SEQUENCE</scope>
    <source>
        <strain evidence="3">225I_12FAA</strain>
    </source>
</reference>
<keyword evidence="1" id="KW-1133">Transmembrane helix</keyword>
<feature type="transmembrane region" description="Helical" evidence="1">
    <location>
        <begin position="71"/>
        <end position="89"/>
    </location>
</feature>
<keyword evidence="3" id="KW-0808">Transferase</keyword>
<dbReference type="Proteomes" id="UP001266995">
    <property type="component" value="Unassembled WGS sequence"/>
</dbReference>
<keyword evidence="1" id="KW-0472">Membrane</keyword>
<dbReference type="AlphaFoldDB" id="A0AAW8VE26"/>
<dbReference type="GO" id="GO:0016747">
    <property type="term" value="F:acyltransferase activity, transferring groups other than amino-acyl groups"/>
    <property type="evidence" value="ECO:0007669"/>
    <property type="project" value="InterPro"/>
</dbReference>
<keyword evidence="1" id="KW-0812">Transmembrane</keyword>
<name>A0AAW8VE26_9BACE</name>
<sequence length="339" mass="38995">MNKRREIWADNAKFIGITLMLIGHNSLASNEVFDFIYAFHMPLFFILSGYFASDKREPFMPYLKKNIRSLLVPYFMFSLIVLPLTYFHLWSNRDMLGCNSWNDFLIMPILGIFFVKTTIISYFTGPIWFFVALFIVKMLFFLYKLFYTSKYSLISMSIVCTILFLLTKSLGIQLLFRLDSALLCFPFYVIGFTMKYLNRSVIFKKKSYWSAGMLSCVLFILTYYISINNGHVEISDAGYGHSLLLMYIGAILGSLGVIVVSRTIGRNEYISTIGGGTAVILGLHGNIQAMMKQIVVHWLGITTYSLWAALLMVTLLLLIHIPIIYFMNKRCPFLIGKQK</sequence>
<dbReference type="EMBL" id="JAVSNH010000001">
    <property type="protein sequence ID" value="MDT4510360.1"/>
    <property type="molecule type" value="Genomic_DNA"/>
</dbReference>
<feature type="transmembrane region" description="Helical" evidence="1">
    <location>
        <begin position="269"/>
        <end position="287"/>
    </location>
</feature>
<feature type="transmembrane region" description="Helical" evidence="1">
    <location>
        <begin position="101"/>
        <end position="121"/>
    </location>
</feature>
<feature type="transmembrane region" description="Helical" evidence="1">
    <location>
        <begin position="209"/>
        <end position="227"/>
    </location>
</feature>